<dbReference type="CDD" id="cd12148">
    <property type="entry name" value="fungal_TF_MHR"/>
    <property type="match status" value="1"/>
</dbReference>
<name>S3DCQ9_GLAL2</name>
<dbReference type="AlphaFoldDB" id="S3DCQ9"/>
<sequence>MSLDNNGELLQLKKDKTLVEILDRLKSLEGKLDRIPIRDSHASISGPTQQSPSSQHSSAVDADPNSYSYPNTNRLPSYQPSPGRGTRSQPYRHASAAHKMLTWPAIQQLLIQAVPANVGDMRSLEQEGSAFIVRMHQGQGPMPMDECLEETAFLGMQTPATRATGGPRVTFPDLTRDVMQRLANAYFDSFNMLYPFMDRQNFMADILAMVQTEGFDGETESVLALLVFALGELAIEGATGIPVETYKGRPSGVRGGSQHKPPGLSLFNEARKRLGFVLTKCDLENVQIFSLAALYYENCSRHLDFWRLTVSASQACQIMVTCNTIDWNSPRGDLTKRAYWHCVLMETGLHLELDLPLTGIMALEPNVPLPSFDAAYCEADHRGNQASHFEAHYASQLALRRLCADLHNAINDSMRNPETSSNSNSEDFVGATPSVLKQLNSRLTQWRGMLPSDLQWSDQDSAAFPGPQKENPQANHSLDPELSPQRISRAGRSLFTTDLDREPVHYMYVYDIQVALLRTRYYYAKYMVYRPFIFKALHYPEMMSHQDAEGVAECLRTCLKWPITLSPTSRRKRLIPYLFCWSQNFLGILLILHMTRHNPMLRDIRATMCGENFETEVEESIALMIDYIRDLKSSDPIATWCWNIVSGIYNIE</sequence>
<dbReference type="InterPro" id="IPR007219">
    <property type="entry name" value="XnlR_reg_dom"/>
</dbReference>
<evidence type="ECO:0000256" key="1">
    <source>
        <dbReference type="ARBA" id="ARBA00023242"/>
    </source>
</evidence>
<dbReference type="PANTHER" id="PTHR47785">
    <property type="entry name" value="ZN(II)2CYS6 TRANSCRIPTION FACTOR (EUROFUNG)-RELATED-RELATED"/>
    <property type="match status" value="1"/>
</dbReference>
<dbReference type="InterPro" id="IPR053181">
    <property type="entry name" value="EcdB-like_regulator"/>
</dbReference>
<feature type="domain" description="Xylanolytic transcriptional activator regulatory" evidence="3">
    <location>
        <begin position="184"/>
        <end position="447"/>
    </location>
</feature>
<dbReference type="OMA" id="CHYREPQ"/>
<organism evidence="4 5">
    <name type="scientific">Glarea lozoyensis (strain ATCC 20868 / MF5171)</name>
    <dbReference type="NCBI Taxonomy" id="1116229"/>
    <lineage>
        <taxon>Eukaryota</taxon>
        <taxon>Fungi</taxon>
        <taxon>Dikarya</taxon>
        <taxon>Ascomycota</taxon>
        <taxon>Pezizomycotina</taxon>
        <taxon>Leotiomycetes</taxon>
        <taxon>Helotiales</taxon>
        <taxon>Helotiaceae</taxon>
        <taxon>Glarea</taxon>
    </lineage>
</organism>
<dbReference type="eggNOG" id="ENOG502QVHD">
    <property type="taxonomic scope" value="Eukaryota"/>
</dbReference>
<feature type="compositionally biased region" description="Polar residues" evidence="2">
    <location>
        <begin position="65"/>
        <end position="80"/>
    </location>
</feature>
<dbReference type="HOGENOM" id="CLU_014025_2_0_1"/>
<dbReference type="GO" id="GO:0008270">
    <property type="term" value="F:zinc ion binding"/>
    <property type="evidence" value="ECO:0007669"/>
    <property type="project" value="InterPro"/>
</dbReference>
<evidence type="ECO:0000256" key="2">
    <source>
        <dbReference type="SAM" id="MobiDB-lite"/>
    </source>
</evidence>
<feature type="region of interest" description="Disordered" evidence="2">
    <location>
        <begin position="39"/>
        <end position="93"/>
    </location>
</feature>
<dbReference type="OrthoDB" id="6133115at2759"/>
<dbReference type="Pfam" id="PF04082">
    <property type="entry name" value="Fungal_trans"/>
    <property type="match status" value="1"/>
</dbReference>
<dbReference type="GeneID" id="19470261"/>
<dbReference type="RefSeq" id="XP_008077599.1">
    <property type="nucleotide sequence ID" value="XM_008079408.1"/>
</dbReference>
<dbReference type="EMBL" id="KE145354">
    <property type="protein sequence ID" value="EPE35520.1"/>
    <property type="molecule type" value="Genomic_DNA"/>
</dbReference>
<reference evidence="4 5" key="1">
    <citation type="journal article" date="2013" name="BMC Genomics">
        <title>Genomics-driven discovery of the pneumocandin biosynthetic gene cluster in the fungus Glarea lozoyensis.</title>
        <authorList>
            <person name="Chen L."/>
            <person name="Yue Q."/>
            <person name="Zhang X."/>
            <person name="Xiang M."/>
            <person name="Wang C."/>
            <person name="Li S."/>
            <person name="Che Y."/>
            <person name="Ortiz-Lopez F.J."/>
            <person name="Bills G.F."/>
            <person name="Liu X."/>
            <person name="An Z."/>
        </authorList>
    </citation>
    <scope>NUCLEOTIDE SEQUENCE [LARGE SCALE GENOMIC DNA]</scope>
    <source>
        <strain evidence="5">ATCC 20868 / MF5171</strain>
    </source>
</reference>
<dbReference type="GO" id="GO:0003677">
    <property type="term" value="F:DNA binding"/>
    <property type="evidence" value="ECO:0007669"/>
    <property type="project" value="InterPro"/>
</dbReference>
<protein>
    <recommendedName>
        <fullName evidence="3">Xylanolytic transcriptional activator regulatory domain-containing protein</fullName>
    </recommendedName>
</protein>
<dbReference type="KEGG" id="glz:GLAREA_11219"/>
<gene>
    <name evidence="4" type="ORF">GLAREA_11219</name>
</gene>
<keyword evidence="1" id="KW-0539">Nucleus</keyword>
<keyword evidence="5" id="KW-1185">Reference proteome</keyword>
<proteinExistence type="predicted"/>
<evidence type="ECO:0000313" key="4">
    <source>
        <dbReference type="EMBL" id="EPE35520.1"/>
    </source>
</evidence>
<feature type="compositionally biased region" description="Low complexity" evidence="2">
    <location>
        <begin position="43"/>
        <end position="58"/>
    </location>
</feature>
<evidence type="ECO:0000313" key="5">
    <source>
        <dbReference type="Proteomes" id="UP000016922"/>
    </source>
</evidence>
<dbReference type="PANTHER" id="PTHR47785:SF6">
    <property type="entry name" value="ZN(II)2CYS6 TRANSCRIPTION FACTOR (EUROFUNG)"/>
    <property type="match status" value="1"/>
</dbReference>
<dbReference type="Proteomes" id="UP000016922">
    <property type="component" value="Unassembled WGS sequence"/>
</dbReference>
<evidence type="ECO:0000259" key="3">
    <source>
        <dbReference type="Pfam" id="PF04082"/>
    </source>
</evidence>
<dbReference type="GO" id="GO:0006351">
    <property type="term" value="P:DNA-templated transcription"/>
    <property type="evidence" value="ECO:0007669"/>
    <property type="project" value="InterPro"/>
</dbReference>
<accession>S3DCQ9</accession>
<feature type="region of interest" description="Disordered" evidence="2">
    <location>
        <begin position="459"/>
        <end position="483"/>
    </location>
</feature>